<dbReference type="KEGG" id="ruv:EC9_33770"/>
<evidence type="ECO:0000313" key="3">
    <source>
        <dbReference type="Proteomes" id="UP000319557"/>
    </source>
</evidence>
<feature type="region of interest" description="Disordered" evidence="1">
    <location>
        <begin position="55"/>
        <end position="79"/>
    </location>
</feature>
<evidence type="ECO:0000313" key="2">
    <source>
        <dbReference type="EMBL" id="QDS89180.1"/>
    </source>
</evidence>
<keyword evidence="3" id="KW-1185">Reference proteome</keyword>
<evidence type="ECO:0000256" key="1">
    <source>
        <dbReference type="SAM" id="MobiDB-lite"/>
    </source>
</evidence>
<sequence>MNPRGLALTSRSAFFFASHKPGPSGDAPRQKHRDRYVGGPQERWIDKIGRPSENKLLNRPIGDRSLPAEIDEEVEEAIK</sequence>
<feature type="region of interest" description="Disordered" evidence="1">
    <location>
        <begin position="16"/>
        <end position="37"/>
    </location>
</feature>
<reference evidence="2 3" key="1">
    <citation type="submission" date="2019-02" db="EMBL/GenBank/DDBJ databases">
        <title>Deep-cultivation of Planctomycetes and their phenomic and genomic characterization uncovers novel biology.</title>
        <authorList>
            <person name="Wiegand S."/>
            <person name="Jogler M."/>
            <person name="Boedeker C."/>
            <person name="Pinto D."/>
            <person name="Vollmers J."/>
            <person name="Rivas-Marin E."/>
            <person name="Kohn T."/>
            <person name="Peeters S.H."/>
            <person name="Heuer A."/>
            <person name="Rast P."/>
            <person name="Oberbeckmann S."/>
            <person name="Bunk B."/>
            <person name="Jeske O."/>
            <person name="Meyerdierks A."/>
            <person name="Storesund J.E."/>
            <person name="Kallscheuer N."/>
            <person name="Luecker S."/>
            <person name="Lage O.M."/>
            <person name="Pohl T."/>
            <person name="Merkel B.J."/>
            <person name="Hornburger P."/>
            <person name="Mueller R.-W."/>
            <person name="Bruemmer F."/>
            <person name="Labrenz M."/>
            <person name="Spormann A.M."/>
            <person name="Op den Camp H."/>
            <person name="Overmann J."/>
            <person name="Amann R."/>
            <person name="Jetten M.S.M."/>
            <person name="Mascher T."/>
            <person name="Medema M.H."/>
            <person name="Devos D.P."/>
            <person name="Kaster A.-K."/>
            <person name="Ovreas L."/>
            <person name="Rohde M."/>
            <person name="Galperin M.Y."/>
            <person name="Jogler C."/>
        </authorList>
    </citation>
    <scope>NUCLEOTIDE SEQUENCE [LARGE SCALE GENOMIC DNA]</scope>
    <source>
        <strain evidence="2 3">EC9</strain>
    </source>
</reference>
<dbReference type="AlphaFoldDB" id="A0A517M2T5"/>
<dbReference type="Proteomes" id="UP000319557">
    <property type="component" value="Chromosome"/>
</dbReference>
<dbReference type="EMBL" id="CP036261">
    <property type="protein sequence ID" value="QDS89180.1"/>
    <property type="molecule type" value="Genomic_DNA"/>
</dbReference>
<name>A0A517M2T5_9BACT</name>
<feature type="compositionally biased region" description="Acidic residues" evidence="1">
    <location>
        <begin position="69"/>
        <end position="79"/>
    </location>
</feature>
<protein>
    <submittedName>
        <fullName evidence="2">Uncharacterized protein</fullName>
    </submittedName>
</protein>
<accession>A0A517M2T5</accession>
<proteinExistence type="predicted"/>
<gene>
    <name evidence="2" type="ORF">EC9_33770</name>
</gene>
<organism evidence="2 3">
    <name type="scientific">Rosistilla ulvae</name>
    <dbReference type="NCBI Taxonomy" id="1930277"/>
    <lineage>
        <taxon>Bacteria</taxon>
        <taxon>Pseudomonadati</taxon>
        <taxon>Planctomycetota</taxon>
        <taxon>Planctomycetia</taxon>
        <taxon>Pirellulales</taxon>
        <taxon>Pirellulaceae</taxon>
        <taxon>Rosistilla</taxon>
    </lineage>
</organism>